<dbReference type="RefSeq" id="YP_009340879.1">
    <property type="nucleotide sequence ID" value="NC_033387.1"/>
</dbReference>
<dbReference type="EMBL" id="AP017927">
    <property type="protein sequence ID" value="BAW34826.1"/>
    <property type="molecule type" value="Genomic_DNA"/>
</dbReference>
<dbReference type="InterPro" id="IPR000307">
    <property type="entry name" value="Ribosomal_bS16"/>
</dbReference>
<evidence type="ECO:0000256" key="4">
    <source>
        <dbReference type="HAMAP-Rule" id="MF_00385"/>
    </source>
</evidence>
<protein>
    <recommendedName>
        <fullName evidence="4">Small ribosomal subunit protein bS16c</fullName>
    </recommendedName>
</protein>
<keyword evidence="5" id="KW-0934">Plastid</keyword>
<keyword evidence="5" id="KW-0150">Chloroplast</keyword>
<dbReference type="NCBIfam" id="TIGR00002">
    <property type="entry name" value="S16"/>
    <property type="match status" value="1"/>
</dbReference>
<dbReference type="Gene3D" id="3.30.1320.10">
    <property type="match status" value="1"/>
</dbReference>
<dbReference type="SUPFAM" id="SSF54565">
    <property type="entry name" value="Ribosomal protein S16"/>
    <property type="match status" value="1"/>
</dbReference>
<dbReference type="InterPro" id="IPR020592">
    <property type="entry name" value="Ribosomal_bS16_CS"/>
</dbReference>
<dbReference type="GO" id="GO:0015935">
    <property type="term" value="C:small ribosomal subunit"/>
    <property type="evidence" value="ECO:0007669"/>
    <property type="project" value="TreeGrafter"/>
</dbReference>
<dbReference type="PANTHER" id="PTHR12919">
    <property type="entry name" value="30S RIBOSOMAL PROTEIN S16"/>
    <property type="match status" value="1"/>
</dbReference>
<name>A0A1L7NY28_9VIRI</name>
<accession>A0A1L7NY28</accession>
<dbReference type="GO" id="GO:0003735">
    <property type="term" value="F:structural constituent of ribosome"/>
    <property type="evidence" value="ECO:0007669"/>
    <property type="project" value="InterPro"/>
</dbReference>
<keyword evidence="2 4" id="KW-0689">Ribosomal protein</keyword>
<geneLocation type="chloroplast" evidence="5"/>
<dbReference type="HAMAP" id="MF_00385">
    <property type="entry name" value="Ribosomal_bS16"/>
    <property type="match status" value="1"/>
</dbReference>
<dbReference type="GO" id="GO:0032543">
    <property type="term" value="P:mitochondrial translation"/>
    <property type="evidence" value="ECO:0007669"/>
    <property type="project" value="TreeGrafter"/>
</dbReference>
<proteinExistence type="inferred from homology"/>
<comment type="similarity">
    <text evidence="1 4">Belongs to the bacterial ribosomal protein bS16 family.</text>
</comment>
<dbReference type="GO" id="GO:0009507">
    <property type="term" value="C:chloroplast"/>
    <property type="evidence" value="ECO:0007669"/>
    <property type="project" value="UniProtKB-SubCell"/>
</dbReference>
<sequence>MVKLRLKRLGRKKNPSYRIVAINNRYHREGLILDQIGFYSPIFNQTRLNVPLILRYLKNGAQPTKTVRNIFLKAKVFEQLNKI</sequence>
<keyword evidence="3 4" id="KW-0687">Ribonucleoprotein</keyword>
<reference evidence="5" key="1">
    <citation type="submission" date="2016-12" db="EMBL/GenBank/DDBJ databases">
        <title>Plant chloroplast DNA.</title>
        <authorList>
            <person name="Ihara K."/>
            <person name="Takabayashi A."/>
        </authorList>
    </citation>
    <scope>NUCLEOTIDE SEQUENCE</scope>
</reference>
<dbReference type="PROSITE" id="PS00732">
    <property type="entry name" value="RIBOSOMAL_S16"/>
    <property type="match status" value="1"/>
</dbReference>
<comment type="subcellular location">
    <subcellularLocation>
        <location evidence="4">Plastid</location>
        <location evidence="4">Chloroplast</location>
    </subcellularLocation>
</comment>
<dbReference type="GO" id="GO:0005739">
    <property type="term" value="C:mitochondrion"/>
    <property type="evidence" value="ECO:0007669"/>
    <property type="project" value="GOC"/>
</dbReference>
<dbReference type="PANTHER" id="PTHR12919:SF20">
    <property type="entry name" value="SMALL RIBOSOMAL SUBUNIT PROTEIN BS16M"/>
    <property type="match status" value="1"/>
</dbReference>
<evidence type="ECO:0000256" key="3">
    <source>
        <dbReference type="ARBA" id="ARBA00023274"/>
    </source>
</evidence>
<dbReference type="Pfam" id="PF00886">
    <property type="entry name" value="Ribosomal_S16"/>
    <property type="match status" value="1"/>
</dbReference>
<evidence type="ECO:0000313" key="5">
    <source>
        <dbReference type="EMBL" id="BAW34826.1"/>
    </source>
</evidence>
<gene>
    <name evidence="4 5" type="primary">rps16</name>
</gene>
<dbReference type="AlphaFoldDB" id="A0A1L7NY28"/>
<organism evidence="5">
    <name type="scientific">Palmophyllum crassum</name>
    <dbReference type="NCBI Taxonomy" id="1615899"/>
    <lineage>
        <taxon>Eukaryota</taxon>
        <taxon>Viridiplantae</taxon>
        <taxon>Prasinodermophyta</taxon>
        <taxon>Palmophyllophyceae</taxon>
        <taxon>Palmophyllales</taxon>
        <taxon>Palmophyllaceae</taxon>
        <taxon>Palmophyllum</taxon>
    </lineage>
</organism>
<dbReference type="InterPro" id="IPR023803">
    <property type="entry name" value="Ribosomal_bS16_dom_sf"/>
</dbReference>
<evidence type="ECO:0000256" key="2">
    <source>
        <dbReference type="ARBA" id="ARBA00022980"/>
    </source>
</evidence>
<dbReference type="GeneID" id="30862149"/>
<evidence type="ECO:0000256" key="1">
    <source>
        <dbReference type="ARBA" id="ARBA00006668"/>
    </source>
</evidence>